<evidence type="ECO:0000313" key="3">
    <source>
        <dbReference type="Proteomes" id="UP001183643"/>
    </source>
</evidence>
<dbReference type="AlphaFoldDB" id="A0AAE4CA08"/>
<keyword evidence="3" id="KW-1185">Reference proteome</keyword>
<dbReference type="EMBL" id="JAVDYB010000001">
    <property type="protein sequence ID" value="MDR7277121.1"/>
    <property type="molecule type" value="Genomic_DNA"/>
</dbReference>
<feature type="region of interest" description="Disordered" evidence="1">
    <location>
        <begin position="1"/>
        <end position="21"/>
    </location>
</feature>
<proteinExistence type="predicted"/>
<accession>A0AAE4CA08</accession>
<organism evidence="2 3">
    <name type="scientific">Catenuloplanes atrovinosus</name>
    <dbReference type="NCBI Taxonomy" id="137266"/>
    <lineage>
        <taxon>Bacteria</taxon>
        <taxon>Bacillati</taxon>
        <taxon>Actinomycetota</taxon>
        <taxon>Actinomycetes</taxon>
        <taxon>Micromonosporales</taxon>
        <taxon>Micromonosporaceae</taxon>
        <taxon>Catenuloplanes</taxon>
    </lineage>
</organism>
<name>A0AAE4CA08_9ACTN</name>
<dbReference type="RefSeq" id="WP_310369321.1">
    <property type="nucleotide sequence ID" value="NZ_JAVDYB010000001.1"/>
</dbReference>
<dbReference type="Proteomes" id="UP001183643">
    <property type="component" value="Unassembled WGS sequence"/>
</dbReference>
<sequence>MASSQARRGRPPKPPPPVSGGYRPRIGWLLRINRLFGRDESAAVAAGFGRRFGATCLGRPVDGPTIAHWEAGRRPADQLVLRAYEHLLGLPDRLLVAVADAAQSLDGGPAPRRAAGQGGVAVPRRTEELLYRAVGGEVMDGSEWADLADSLLAMPQIVLFPRDAWARLAERLLGEMIIAESTGYLQRIEALHRLLVHPNGKPAVIRAVGDLIGDGTNQIFVDPLTLLESVSHPDATRHLLRQIVNPTNEHALRGAWCSAAEKIRRGHFSPAELSRLSRQAAELLTGETTHPACRVAAADLLRQAHAPVAPGIARVLRTAAADDDVTRHVLRRGQMAAAETATIVTDRLASHAISRLPRDGFAEDPVLQVLLEEMLFHPQISRRLLAAQFIEATPYRTPVAAALIAELRNRIASSSVGLVCSILQALSTLGDPDARPLVERLVLDTGVPPAVTEAAAWSLGHLRGKSPAAFWAAALARQITIRPAGPSLLARSATRGLVYGLGVSRDTAMLRRLSSDPAGEPAVRVAAAWWLRKPRHVLDSTDR</sequence>
<comment type="caution">
    <text evidence="2">The sequence shown here is derived from an EMBL/GenBank/DDBJ whole genome shotgun (WGS) entry which is preliminary data.</text>
</comment>
<reference evidence="2" key="1">
    <citation type="submission" date="2023-07" db="EMBL/GenBank/DDBJ databases">
        <title>Sequencing the genomes of 1000 actinobacteria strains.</title>
        <authorList>
            <person name="Klenk H.-P."/>
        </authorList>
    </citation>
    <scope>NUCLEOTIDE SEQUENCE</scope>
    <source>
        <strain evidence="2">DSM 44707</strain>
    </source>
</reference>
<dbReference type="SUPFAM" id="SSF48431">
    <property type="entry name" value="Lipovitellin-phosvitin complex, superhelical domain"/>
    <property type="match status" value="1"/>
</dbReference>
<evidence type="ECO:0000313" key="2">
    <source>
        <dbReference type="EMBL" id="MDR7277121.1"/>
    </source>
</evidence>
<protein>
    <submittedName>
        <fullName evidence="2">Uncharacterized protein</fullName>
    </submittedName>
</protein>
<dbReference type="InterPro" id="IPR011030">
    <property type="entry name" value="Lipovitellin_superhlx_dom"/>
</dbReference>
<evidence type="ECO:0000256" key="1">
    <source>
        <dbReference type="SAM" id="MobiDB-lite"/>
    </source>
</evidence>
<gene>
    <name evidence="2" type="ORF">J2S41_003899</name>
</gene>